<name>A0A0R2FE47_WEICO</name>
<dbReference type="Pfam" id="PF00534">
    <property type="entry name" value="Glycos_transf_1"/>
    <property type="match status" value="1"/>
</dbReference>
<evidence type="ECO:0000259" key="1">
    <source>
        <dbReference type="Pfam" id="PF00534"/>
    </source>
</evidence>
<dbReference type="GO" id="GO:0016757">
    <property type="term" value="F:glycosyltransferase activity"/>
    <property type="evidence" value="ECO:0007669"/>
    <property type="project" value="InterPro"/>
</dbReference>
<proteinExistence type="predicted"/>
<dbReference type="Gene3D" id="3.40.50.2000">
    <property type="entry name" value="Glycogen Phosphorylase B"/>
    <property type="match status" value="2"/>
</dbReference>
<evidence type="ECO:0000259" key="2">
    <source>
        <dbReference type="Pfam" id="PF13439"/>
    </source>
</evidence>
<reference evidence="4 5" key="2">
    <citation type="journal article" date="2021" name="Int. J. Food Microbiol.">
        <title>Safety demonstration of a microbial species for use in the food chain: Weissella confusa.</title>
        <authorList>
            <person name="Bourdichon F."/>
            <person name="Patrone V."/>
            <person name="Fontana A."/>
            <person name="Milani G."/>
            <person name="Morelli L."/>
        </authorList>
    </citation>
    <scope>NUCLEOTIDE SEQUENCE [LARGE SCALE GENOMIC DNA]</scope>
    <source>
        <strain evidence="3">CCUG 30943</strain>
        <strain evidence="4 5">CCUG 43002</strain>
    </source>
</reference>
<dbReference type="SUPFAM" id="SSF53756">
    <property type="entry name" value="UDP-Glycosyltransferase/glycogen phosphorylase"/>
    <property type="match status" value="1"/>
</dbReference>
<evidence type="ECO:0000313" key="3">
    <source>
        <dbReference type="EMBL" id="MBJ7632719.1"/>
    </source>
</evidence>
<dbReference type="PANTHER" id="PTHR45947">
    <property type="entry name" value="SULFOQUINOVOSYL TRANSFERASE SQD2"/>
    <property type="match status" value="1"/>
</dbReference>
<gene>
    <name evidence="4" type="ORF">HAU20_07380</name>
    <name evidence="3" type="ORF">HAU43_06435</name>
</gene>
<evidence type="ECO:0000313" key="4">
    <source>
        <dbReference type="EMBL" id="MBJ7639202.1"/>
    </source>
</evidence>
<feature type="domain" description="Glycosyltransferase subfamily 4-like N-terminal" evidence="2">
    <location>
        <begin position="44"/>
        <end position="138"/>
    </location>
</feature>
<dbReference type="Proteomes" id="UP000728106">
    <property type="component" value="Unassembled WGS sequence"/>
</dbReference>
<dbReference type="EMBL" id="JAAOCX010000007">
    <property type="protein sequence ID" value="MBJ7632719.1"/>
    <property type="molecule type" value="Genomic_DNA"/>
</dbReference>
<protein>
    <submittedName>
        <fullName evidence="4">Glycosyltransferase family 4 protein</fullName>
    </submittedName>
</protein>
<accession>A0A0R2FE47</accession>
<dbReference type="Proteomes" id="UP000808038">
    <property type="component" value="Unassembled WGS sequence"/>
</dbReference>
<dbReference type="CDD" id="cd03801">
    <property type="entry name" value="GT4_PimA-like"/>
    <property type="match status" value="1"/>
</dbReference>
<dbReference type="AlphaFoldDB" id="A0A0R2FE47"/>
<dbReference type="Pfam" id="PF13439">
    <property type="entry name" value="Glyco_transf_4"/>
    <property type="match status" value="1"/>
</dbReference>
<dbReference type="RefSeq" id="WP_003608029.1">
    <property type="nucleotide sequence ID" value="NZ_ALXH01000030.1"/>
</dbReference>
<organism evidence="4 5">
    <name type="scientific">Weissella confusa</name>
    <name type="common">Lactobacillus confusus</name>
    <dbReference type="NCBI Taxonomy" id="1583"/>
    <lineage>
        <taxon>Bacteria</taxon>
        <taxon>Bacillati</taxon>
        <taxon>Bacillota</taxon>
        <taxon>Bacilli</taxon>
        <taxon>Lactobacillales</taxon>
        <taxon>Lactobacillaceae</taxon>
        <taxon>Weissella</taxon>
    </lineage>
</organism>
<comment type="caution">
    <text evidence="4">The sequence shown here is derived from an EMBL/GenBank/DDBJ whole genome shotgun (WGS) entry which is preliminary data.</text>
</comment>
<dbReference type="OrthoDB" id="9802525at2"/>
<reference evidence="4" key="1">
    <citation type="submission" date="2020-02" db="EMBL/GenBank/DDBJ databases">
        <authorList>
            <person name="Fontana A."/>
            <person name="Patrone V."/>
            <person name="Morelli L."/>
        </authorList>
    </citation>
    <scope>NUCLEOTIDE SEQUENCE</scope>
    <source>
        <strain evidence="3">CCUG 30943</strain>
        <strain evidence="4">CCUG 43002</strain>
    </source>
</reference>
<sequence length="343" mass="39145">MIRITMFSSAETVPGQGVGSAYRELINLLTARFKDKFQVRINSLAPADISHYHTIDFWFYLNTFLPGRGRRVGYVHFLPETLEGSINLHWPVKNIFYWYVMAFYKRMDHIVVVNPTFIDKLVALGVKREKVTYIPNFVTKTQFHPLPDEQKVALRKQFDIDQDAFVVLGVGQIQERKGIWDFIAMAKDNPDWTFVWVGGFSFGSITAGYDELKKVLANPPANLKFPGIVDRAVINGYYNAADVFLLPSYTELFPMSALEAFSTGTPTVLRDLDLYRAIIDGYYLAGSDREAMQAQLTALHDQPELREELSKQALAASERYSADYVADIWEKFYTEQASLKNKG</sequence>
<dbReference type="InterPro" id="IPR050194">
    <property type="entry name" value="Glycosyltransferase_grp1"/>
</dbReference>
<dbReference type="PANTHER" id="PTHR45947:SF3">
    <property type="entry name" value="SULFOQUINOVOSYL TRANSFERASE SQD2"/>
    <property type="match status" value="1"/>
</dbReference>
<dbReference type="InterPro" id="IPR001296">
    <property type="entry name" value="Glyco_trans_1"/>
</dbReference>
<keyword evidence="5" id="KW-1185">Reference proteome</keyword>
<dbReference type="EMBL" id="JAAOCP010000008">
    <property type="protein sequence ID" value="MBJ7639202.1"/>
    <property type="molecule type" value="Genomic_DNA"/>
</dbReference>
<evidence type="ECO:0000313" key="5">
    <source>
        <dbReference type="Proteomes" id="UP000728106"/>
    </source>
</evidence>
<feature type="domain" description="Glycosyl transferase family 1" evidence="1">
    <location>
        <begin position="154"/>
        <end position="313"/>
    </location>
</feature>
<dbReference type="InterPro" id="IPR028098">
    <property type="entry name" value="Glyco_trans_4-like_N"/>
</dbReference>